<dbReference type="InterPro" id="IPR000294">
    <property type="entry name" value="GLA_domain"/>
</dbReference>
<reference evidence="27" key="1">
    <citation type="submission" date="2011-08" db="EMBL/GenBank/DDBJ databases">
        <title>The draft genome of Latimeria chalumnae.</title>
        <authorList>
            <person name="Di Palma F."/>
            <person name="Alfoldi J."/>
            <person name="Johnson J."/>
            <person name="Berlin A."/>
            <person name="Gnerre S."/>
            <person name="Jaffe D."/>
            <person name="MacCallum I."/>
            <person name="Young S."/>
            <person name="Walker B.J."/>
            <person name="Lander E."/>
            <person name="Lindblad-Toh K."/>
        </authorList>
    </citation>
    <scope>NUCLEOTIDE SEQUENCE [LARGE SCALE GENOMIC DNA]</scope>
    <source>
        <strain evidence="27">Wild caught</strain>
    </source>
</reference>
<dbReference type="HOGENOM" id="CLU_006842_19_5_1"/>
<dbReference type="SMART" id="SM00181">
    <property type="entry name" value="EGF"/>
    <property type="match status" value="2"/>
</dbReference>
<evidence type="ECO:0000256" key="1">
    <source>
        <dbReference type="ARBA" id="ARBA00001355"/>
    </source>
</evidence>
<dbReference type="EMBL" id="AFYH01144295">
    <property type="status" value="NOT_ANNOTATED_CDS"/>
    <property type="molecule type" value="Genomic_DNA"/>
</dbReference>
<feature type="disulfide bond" evidence="20">
    <location>
        <begin position="121"/>
        <end position="130"/>
    </location>
</feature>
<dbReference type="eggNOG" id="ENOG502QRGI">
    <property type="taxonomic scope" value="Eukaryota"/>
</dbReference>
<dbReference type="Proteomes" id="UP000008672">
    <property type="component" value="Unassembled WGS sequence"/>
</dbReference>
<dbReference type="InterPro" id="IPR001314">
    <property type="entry name" value="Peptidase_S1A"/>
</dbReference>
<feature type="domain" description="Gla" evidence="25">
    <location>
        <begin position="49"/>
        <end position="95"/>
    </location>
</feature>
<evidence type="ECO:0000256" key="22">
    <source>
        <dbReference type="SAM" id="SignalP"/>
    </source>
</evidence>
<keyword evidence="27" id="KW-1185">Reference proteome</keyword>
<evidence type="ECO:0000256" key="17">
    <source>
        <dbReference type="ARBA" id="ARBA00030307"/>
    </source>
</evidence>
<dbReference type="SUPFAM" id="SSF57630">
    <property type="entry name" value="GLA-domain"/>
    <property type="match status" value="1"/>
</dbReference>
<evidence type="ECO:0000259" key="25">
    <source>
        <dbReference type="PROSITE" id="PS50998"/>
    </source>
</evidence>
<dbReference type="FunCoup" id="H2ZX40">
    <property type="interactions" value="271"/>
</dbReference>
<protein>
    <recommendedName>
        <fullName evidence="4">Coagulation factor VII</fullName>
        <ecNumber evidence="3">3.4.21.21</ecNumber>
    </recommendedName>
    <alternativeName>
        <fullName evidence="17">Serum prothrombin conversion accelerator</fullName>
    </alternativeName>
</protein>
<reference evidence="26" key="3">
    <citation type="submission" date="2025-09" db="UniProtKB">
        <authorList>
            <consortium name="Ensembl"/>
        </authorList>
    </citation>
    <scope>IDENTIFICATION</scope>
</reference>
<feature type="chain" id="PRO_5003579659" description="Coagulation factor VII" evidence="22">
    <location>
        <begin position="32"/>
        <end position="439"/>
    </location>
</feature>
<dbReference type="CDD" id="cd00054">
    <property type="entry name" value="EGF_CA"/>
    <property type="match status" value="1"/>
</dbReference>
<reference evidence="26" key="2">
    <citation type="submission" date="2025-08" db="UniProtKB">
        <authorList>
            <consortium name="Ensembl"/>
        </authorList>
    </citation>
    <scope>IDENTIFICATION</scope>
</reference>
<keyword evidence="11" id="KW-0677">Repeat</keyword>
<evidence type="ECO:0000256" key="19">
    <source>
        <dbReference type="PIRSR" id="PIRSR001143-1"/>
    </source>
</evidence>
<dbReference type="PROSITE" id="PS00011">
    <property type="entry name" value="GLA_1"/>
    <property type="match status" value="1"/>
</dbReference>
<dbReference type="PRINTS" id="PR00722">
    <property type="entry name" value="CHYMOTRYPSIN"/>
</dbReference>
<dbReference type="InterPro" id="IPR043504">
    <property type="entry name" value="Peptidase_S1_PA_chymotrypsin"/>
</dbReference>
<dbReference type="InterPro" id="IPR050442">
    <property type="entry name" value="Peptidase_S1_coag_factors"/>
</dbReference>
<feature type="domain" description="EGF-like" evidence="23">
    <location>
        <begin position="95"/>
        <end position="131"/>
    </location>
</feature>
<evidence type="ECO:0000256" key="2">
    <source>
        <dbReference type="ARBA" id="ARBA00004613"/>
    </source>
</evidence>
<evidence type="ECO:0000256" key="4">
    <source>
        <dbReference type="ARBA" id="ARBA00015530"/>
    </source>
</evidence>
<dbReference type="PANTHER" id="PTHR24278:SF26">
    <property type="entry name" value="COAGULATION FACTOR VII"/>
    <property type="match status" value="1"/>
</dbReference>
<keyword evidence="5" id="KW-0301">Gamma-carboxyglutamic acid</keyword>
<feature type="active site" description="Charge relay system" evidence="19">
    <location>
        <position position="390"/>
    </location>
</feature>
<dbReference type="Pfam" id="PF00089">
    <property type="entry name" value="Trypsin"/>
    <property type="match status" value="1"/>
</dbReference>
<dbReference type="InterPro" id="IPR018114">
    <property type="entry name" value="TRYPSIN_HIS"/>
</dbReference>
<evidence type="ECO:0000256" key="16">
    <source>
        <dbReference type="ARBA" id="ARBA00023180"/>
    </source>
</evidence>
<dbReference type="GeneTree" id="ENSGT00940000154474"/>
<keyword evidence="9" id="KW-0165">Cleavage on pair of basic residues</keyword>
<comment type="subcellular location">
    <subcellularLocation>
        <location evidence="2">Secreted</location>
    </subcellularLocation>
</comment>
<evidence type="ECO:0000256" key="12">
    <source>
        <dbReference type="ARBA" id="ARBA00022801"/>
    </source>
</evidence>
<dbReference type="Gene3D" id="4.10.740.10">
    <property type="entry name" value="Coagulation Factor IX"/>
    <property type="match status" value="1"/>
</dbReference>
<dbReference type="InterPro" id="IPR017857">
    <property type="entry name" value="Coagulation_fac-like_Gla_dom"/>
</dbReference>
<dbReference type="GO" id="GO:0007596">
    <property type="term" value="P:blood coagulation"/>
    <property type="evidence" value="ECO:0007669"/>
    <property type="project" value="InterPro"/>
</dbReference>
<dbReference type="InterPro" id="IPR000152">
    <property type="entry name" value="EGF-type_Asp/Asn_hydroxyl_site"/>
</dbReference>
<dbReference type="PROSITE" id="PS50998">
    <property type="entry name" value="GLA_2"/>
    <property type="match status" value="1"/>
</dbReference>
<dbReference type="PROSITE" id="PS00010">
    <property type="entry name" value="ASX_HYDROXYL"/>
    <property type="match status" value="1"/>
</dbReference>
<keyword evidence="15 20" id="KW-1015">Disulfide bond</keyword>
<dbReference type="GO" id="GO:0005509">
    <property type="term" value="F:calcium ion binding"/>
    <property type="evidence" value="ECO:0007669"/>
    <property type="project" value="InterPro"/>
</dbReference>
<dbReference type="PROSITE" id="PS01186">
    <property type="entry name" value="EGF_2"/>
    <property type="match status" value="1"/>
</dbReference>
<evidence type="ECO:0000256" key="20">
    <source>
        <dbReference type="PROSITE-ProRule" id="PRU00076"/>
    </source>
</evidence>
<proteinExistence type="predicted"/>
<dbReference type="SMART" id="SM00069">
    <property type="entry name" value="GLA"/>
    <property type="match status" value="1"/>
</dbReference>
<evidence type="ECO:0000313" key="26">
    <source>
        <dbReference type="Ensembl" id="ENSLACP00000001961.2"/>
    </source>
</evidence>
<comment type="catalytic activity">
    <reaction evidence="1">
        <text>Selective cleavage of Arg-|-Ile bond in factor X to form factor Xa.</text>
        <dbReference type="EC" id="3.4.21.21"/>
    </reaction>
</comment>
<dbReference type="PANTHER" id="PTHR24278">
    <property type="entry name" value="COAGULATION FACTOR"/>
    <property type="match status" value="1"/>
</dbReference>
<evidence type="ECO:0000256" key="7">
    <source>
        <dbReference type="ARBA" id="ARBA00022536"/>
    </source>
</evidence>
<evidence type="ECO:0000256" key="3">
    <source>
        <dbReference type="ARBA" id="ARBA00012069"/>
    </source>
</evidence>
<evidence type="ECO:0000256" key="14">
    <source>
        <dbReference type="ARBA" id="ARBA00023145"/>
    </source>
</evidence>
<dbReference type="PROSITE" id="PS50240">
    <property type="entry name" value="TRYPSIN_DOM"/>
    <property type="match status" value="1"/>
</dbReference>
<evidence type="ECO:0000259" key="23">
    <source>
        <dbReference type="PROSITE" id="PS50026"/>
    </source>
</evidence>
<dbReference type="PROSITE" id="PS00134">
    <property type="entry name" value="TRYPSIN_HIS"/>
    <property type="match status" value="1"/>
</dbReference>
<name>H2ZX40_LATCH</name>
<sequence>MKHSHLSFAMVLSQYKMHFVCLSLLFSFSQSAVFESKEKAHNLLKRYRRANSWFEEWKLGSLERECNEEICSFEEAREIFRDDERTMQFWTPYTDGDQCASNPCQNGGLCLDALQAYTCLCQKGYVGRNCEFDLNIALNCSYDNGRCEHFCVETELSARKCTCADGYALFEDDESCMPTREFPCGKIPILDKEKVATGPGKEGRIVGGTECPAGECPWQALLKNQDRDICGGVLITPTWVITAAHCLDNVIMKHLVVVLGEHNTNTFDGTEQKRNVVEIISHENYRQAQPNHDIALLKLEKPVNFTDYVVPICLPEWRFAVEILSSIKYSTVSGWGQLNEKGPVALVLQRIELPRIKTQECIEHSGMNVTENMFCAGYLEGIQDSCKGDSGGPHATKYKNTWFLTGLVSWGKGCANRGKYGVYTRVSRYLDWLKKHISA</sequence>
<accession>H2ZX40</accession>
<dbReference type="EC" id="3.4.21.21" evidence="3"/>
<comment type="function">
    <text evidence="18">Initiates the extrinsic pathway of blood coagulation. Serine protease that circulates in the blood in a zymogen form. Factor VII is converted to factor VIIa by factor Xa, factor XIIa, factor IXa, or thrombin by minor proteolysis. In the presence of tissue factor and calcium ions, factor VIIa then converts factor X to factor Xa by limited proteolysis. Factor VIIa also converts factor IX to factor IXa in the presence of tissue factor and calcium.</text>
</comment>
<evidence type="ECO:0000256" key="10">
    <source>
        <dbReference type="ARBA" id="ARBA00022729"/>
    </source>
</evidence>
<evidence type="ECO:0000256" key="8">
    <source>
        <dbReference type="ARBA" id="ARBA00022670"/>
    </source>
</evidence>
<dbReference type="PROSITE" id="PS00022">
    <property type="entry name" value="EGF_1"/>
    <property type="match status" value="1"/>
</dbReference>
<dbReference type="InterPro" id="IPR012224">
    <property type="entry name" value="Pept_S1A_FX"/>
</dbReference>
<evidence type="ECO:0000259" key="24">
    <source>
        <dbReference type="PROSITE" id="PS50240"/>
    </source>
</evidence>
<dbReference type="Pfam" id="PF00008">
    <property type="entry name" value="EGF"/>
    <property type="match status" value="1"/>
</dbReference>
<dbReference type="Gene3D" id="2.40.10.10">
    <property type="entry name" value="Trypsin-like serine proteases"/>
    <property type="match status" value="2"/>
</dbReference>
<dbReference type="InParanoid" id="H2ZX40"/>
<feature type="active site" description="Charge relay system" evidence="19">
    <location>
        <position position="245"/>
    </location>
</feature>
<dbReference type="SUPFAM" id="SSF50494">
    <property type="entry name" value="Trypsin-like serine proteases"/>
    <property type="match status" value="1"/>
</dbReference>
<dbReference type="GO" id="GO:0004252">
    <property type="term" value="F:serine-type endopeptidase activity"/>
    <property type="evidence" value="ECO:0007669"/>
    <property type="project" value="UniProtKB-EC"/>
</dbReference>
<feature type="domain" description="Peptidase S1" evidence="24">
    <location>
        <begin position="205"/>
        <end position="438"/>
    </location>
</feature>
<keyword evidence="7 20" id="KW-0245">EGF-like domain</keyword>
<dbReference type="InterPro" id="IPR033116">
    <property type="entry name" value="TRYPSIN_SER"/>
</dbReference>
<organism evidence="26 27">
    <name type="scientific">Latimeria chalumnae</name>
    <name type="common">Coelacanth</name>
    <dbReference type="NCBI Taxonomy" id="7897"/>
    <lineage>
        <taxon>Eukaryota</taxon>
        <taxon>Metazoa</taxon>
        <taxon>Chordata</taxon>
        <taxon>Craniata</taxon>
        <taxon>Vertebrata</taxon>
        <taxon>Euteleostomi</taxon>
        <taxon>Coelacanthiformes</taxon>
        <taxon>Coelacanthidae</taxon>
        <taxon>Latimeria</taxon>
    </lineage>
</organism>
<dbReference type="SMART" id="SM00020">
    <property type="entry name" value="Tryp_SPc"/>
    <property type="match status" value="1"/>
</dbReference>
<keyword evidence="10 22" id="KW-0732">Signal</keyword>
<dbReference type="CDD" id="cd00190">
    <property type="entry name" value="Tryp_SPc"/>
    <property type="match status" value="1"/>
</dbReference>
<dbReference type="AlphaFoldDB" id="H2ZX40"/>
<keyword evidence="6" id="KW-0964">Secreted</keyword>
<dbReference type="FunFam" id="4.10.740.10:FF:000001">
    <property type="entry name" value="vitamin K-dependent protein S"/>
    <property type="match status" value="1"/>
</dbReference>
<keyword evidence="12 21" id="KW-0378">Hydrolase</keyword>
<evidence type="ECO:0000313" key="27">
    <source>
        <dbReference type="Proteomes" id="UP000008672"/>
    </source>
</evidence>
<dbReference type="InterPro" id="IPR035972">
    <property type="entry name" value="GLA-like_dom_SF"/>
</dbReference>
<dbReference type="InterPro" id="IPR018097">
    <property type="entry name" value="EGF_Ca-bd_CS"/>
</dbReference>
<evidence type="ECO:0000256" key="21">
    <source>
        <dbReference type="RuleBase" id="RU363034"/>
    </source>
</evidence>
<dbReference type="EMBL" id="AFYH01144296">
    <property type="status" value="NOT_ANNOTATED_CDS"/>
    <property type="molecule type" value="Genomic_DNA"/>
</dbReference>
<dbReference type="PRINTS" id="PR00001">
    <property type="entry name" value="GLABLOOD"/>
</dbReference>
<evidence type="ECO:0000256" key="15">
    <source>
        <dbReference type="ARBA" id="ARBA00023157"/>
    </source>
</evidence>
<feature type="signal peptide" evidence="22">
    <location>
        <begin position="1"/>
        <end position="31"/>
    </location>
</feature>
<dbReference type="PROSITE" id="PS00135">
    <property type="entry name" value="TRYPSIN_SER"/>
    <property type="match status" value="1"/>
</dbReference>
<dbReference type="InterPro" id="IPR000742">
    <property type="entry name" value="EGF"/>
</dbReference>
<dbReference type="InterPro" id="IPR009003">
    <property type="entry name" value="Peptidase_S1_PA"/>
</dbReference>
<dbReference type="FunFam" id="2.10.25.10:FF:000162">
    <property type="entry name" value="Coagulation factor X (Predicted)"/>
    <property type="match status" value="1"/>
</dbReference>
<dbReference type="Pfam" id="PF14670">
    <property type="entry name" value="FXa_inhibition"/>
    <property type="match status" value="1"/>
</dbReference>
<evidence type="ECO:0000256" key="5">
    <source>
        <dbReference type="ARBA" id="ARBA00022479"/>
    </source>
</evidence>
<dbReference type="PROSITE" id="PS50026">
    <property type="entry name" value="EGF_3"/>
    <property type="match status" value="1"/>
</dbReference>
<gene>
    <name evidence="26" type="primary">F7</name>
</gene>
<dbReference type="OrthoDB" id="10004439at2759"/>
<keyword evidence="21" id="KW-0720">Serine protease</keyword>
<evidence type="ECO:0000256" key="13">
    <source>
        <dbReference type="ARBA" id="ARBA00022837"/>
    </source>
</evidence>
<dbReference type="SMART" id="SM00179">
    <property type="entry name" value="EGF_CA"/>
    <property type="match status" value="1"/>
</dbReference>
<evidence type="ECO:0000256" key="11">
    <source>
        <dbReference type="ARBA" id="ARBA00022737"/>
    </source>
</evidence>
<dbReference type="SUPFAM" id="SSF57196">
    <property type="entry name" value="EGF/Laminin"/>
    <property type="match status" value="2"/>
</dbReference>
<keyword evidence="13" id="KW-0106">Calcium</keyword>
<dbReference type="FunFam" id="2.40.10.10:FF:000013">
    <property type="entry name" value="Coagulation factor X"/>
    <property type="match status" value="1"/>
</dbReference>
<dbReference type="KEGG" id="lcm:102350380"/>
<dbReference type="PIRSF" id="PIRSF001143">
    <property type="entry name" value="Factor_X"/>
    <property type="match status" value="1"/>
</dbReference>
<dbReference type="GO" id="GO:0005615">
    <property type="term" value="C:extracellular space"/>
    <property type="evidence" value="ECO:0007669"/>
    <property type="project" value="TreeGrafter"/>
</dbReference>
<keyword evidence="14" id="KW-0865">Zymogen</keyword>
<feature type="active site" description="Charge relay system" evidence="19">
    <location>
        <position position="293"/>
    </location>
</feature>
<keyword evidence="16" id="KW-0325">Glycoprotein</keyword>
<dbReference type="PRINTS" id="PR00010">
    <property type="entry name" value="EGFBLOOD"/>
</dbReference>
<dbReference type="InterPro" id="IPR001254">
    <property type="entry name" value="Trypsin_dom"/>
</dbReference>
<dbReference type="EMBL" id="AFYH01144294">
    <property type="status" value="NOT_ANNOTATED_CDS"/>
    <property type="molecule type" value="Genomic_DNA"/>
</dbReference>
<dbReference type="STRING" id="7897.ENSLACP00000001961"/>
<dbReference type="MEROPS" id="S01.215"/>
<dbReference type="Pfam" id="PF00594">
    <property type="entry name" value="Gla"/>
    <property type="match status" value="1"/>
</dbReference>
<dbReference type="Ensembl" id="ENSLACT00000001975.2">
    <property type="protein sequence ID" value="ENSLACP00000001961.2"/>
    <property type="gene ID" value="ENSLACG00000001752.2"/>
</dbReference>
<dbReference type="OMA" id="QGRNCET"/>
<dbReference type="PROSITE" id="PS01187">
    <property type="entry name" value="EGF_CA"/>
    <property type="match status" value="1"/>
</dbReference>
<dbReference type="InterPro" id="IPR001881">
    <property type="entry name" value="EGF-like_Ca-bd_dom"/>
</dbReference>
<comment type="caution">
    <text evidence="20">Lacks conserved residue(s) required for the propagation of feature annotation.</text>
</comment>
<keyword evidence="8 21" id="KW-0645">Protease</keyword>
<dbReference type="Gene3D" id="2.10.25.10">
    <property type="entry name" value="Laminin"/>
    <property type="match status" value="2"/>
</dbReference>
<evidence type="ECO:0000256" key="18">
    <source>
        <dbReference type="ARBA" id="ARBA00056668"/>
    </source>
</evidence>
<evidence type="ECO:0000256" key="9">
    <source>
        <dbReference type="ARBA" id="ARBA00022685"/>
    </source>
</evidence>
<dbReference type="GO" id="GO:0006508">
    <property type="term" value="P:proteolysis"/>
    <property type="evidence" value="ECO:0007669"/>
    <property type="project" value="UniProtKB-KW"/>
</dbReference>
<evidence type="ECO:0000256" key="6">
    <source>
        <dbReference type="ARBA" id="ARBA00022525"/>
    </source>
</evidence>